<proteinExistence type="predicted"/>
<dbReference type="Proteomes" id="UP000000822">
    <property type="component" value="Chromosome"/>
</dbReference>
<evidence type="ECO:0000313" key="2">
    <source>
        <dbReference type="EMBL" id="BAC13282.1"/>
    </source>
</evidence>
<name>Q8ERH6_OCEIH</name>
<organism evidence="2 3">
    <name type="scientific">Oceanobacillus iheyensis (strain DSM 14371 / CIP 107618 / JCM 11309 / KCTC 3954 / HTE831)</name>
    <dbReference type="NCBI Taxonomy" id="221109"/>
    <lineage>
        <taxon>Bacteria</taxon>
        <taxon>Bacillati</taxon>
        <taxon>Bacillota</taxon>
        <taxon>Bacilli</taxon>
        <taxon>Bacillales</taxon>
        <taxon>Bacillaceae</taxon>
        <taxon>Oceanobacillus</taxon>
    </lineage>
</organism>
<dbReference type="AlphaFoldDB" id="Q8ERH6"/>
<evidence type="ECO:0000313" key="3">
    <source>
        <dbReference type="Proteomes" id="UP000000822"/>
    </source>
</evidence>
<reference evidence="2 3" key="2">
    <citation type="journal article" date="2002" name="Nucleic Acids Res.">
        <title>Genome sequence of Oceanobacillus iheyensis isolated from the Iheya Ridge and its unexpected adaptive capabilities to extreme environments.</title>
        <authorList>
            <person name="Takami H."/>
            <person name="Takaki Y."/>
            <person name="Uchiyama I."/>
        </authorList>
    </citation>
    <scope>NUCLEOTIDE SEQUENCE [LARGE SCALE GENOMIC DNA]</scope>
    <source>
        <strain evidence="3">DSM 14371 / CIP 107618 / JCM 11309 / KCTC 3954 / HTE831</strain>
    </source>
</reference>
<dbReference type="HOGENOM" id="CLU_2865757_0_0_9"/>
<keyword evidence="3" id="KW-1185">Reference proteome</keyword>
<feature type="transmembrane region" description="Helical" evidence="1">
    <location>
        <begin position="6"/>
        <end position="30"/>
    </location>
</feature>
<gene>
    <name evidence="2" type="ordered locus">OB1326</name>
</gene>
<dbReference type="STRING" id="221109.gene:10733566"/>
<evidence type="ECO:0000256" key="1">
    <source>
        <dbReference type="SAM" id="Phobius"/>
    </source>
</evidence>
<dbReference type="OrthoDB" id="2806194at2"/>
<protein>
    <submittedName>
        <fullName evidence="2">Uncharacterized protein</fullName>
    </submittedName>
</protein>
<accession>Q8ERH6</accession>
<keyword evidence="1" id="KW-0812">Transmembrane</keyword>
<dbReference type="EMBL" id="BA000028">
    <property type="protein sequence ID" value="BAC13282.1"/>
    <property type="molecule type" value="Genomic_DNA"/>
</dbReference>
<sequence>MAIGSVLPIGGTIIGGVIGFTIGTVGSMAFDSVYNNKDKIIGSVKDTAKKVGDAVTDFFGNLGSVFG</sequence>
<reference evidence="2 3" key="1">
    <citation type="journal article" date="2001" name="FEMS Microbiol. Lett.">
        <title>Oceanobacillus iheyensis gen. nov., sp. nov., a deep-sea extremely halotolerant and alkaliphilic species isolated from a depth of 1050 m on the Iheya Ridge.</title>
        <authorList>
            <person name="Lu J."/>
            <person name="Nogi Y."/>
            <person name="Takami H."/>
        </authorList>
    </citation>
    <scope>NUCLEOTIDE SEQUENCE [LARGE SCALE GENOMIC DNA]</scope>
    <source>
        <strain evidence="3">DSM 14371 / CIP 107618 / JCM 11309 / KCTC 3954 / HTE831</strain>
    </source>
</reference>
<keyword evidence="1" id="KW-0472">Membrane</keyword>
<dbReference type="KEGG" id="oih:OB1326"/>
<keyword evidence="1" id="KW-1133">Transmembrane helix</keyword>